<name>A0A394DC17_LUPAN</name>
<reference evidence="2 3" key="1">
    <citation type="journal article" date="2017" name="Plant Biotechnol. J.">
        <title>A comprehensive draft genome sequence for lupin (Lupinus angustifolius), an emerging health food: insights into plant-microbe interactions and legume evolution.</title>
        <authorList>
            <person name="Hane J.K."/>
            <person name="Ming Y."/>
            <person name="Kamphuis L.G."/>
            <person name="Nelson M.N."/>
            <person name="Garg G."/>
            <person name="Atkins C.A."/>
            <person name="Bayer P.E."/>
            <person name="Bravo A."/>
            <person name="Bringans S."/>
            <person name="Cannon S."/>
            <person name="Edwards D."/>
            <person name="Foley R."/>
            <person name="Gao L.L."/>
            <person name="Harrison M.J."/>
            <person name="Huang W."/>
            <person name="Hurgobin B."/>
            <person name="Li S."/>
            <person name="Liu C.W."/>
            <person name="McGrath A."/>
            <person name="Morahan G."/>
            <person name="Murray J."/>
            <person name="Weller J."/>
            <person name="Jian J."/>
            <person name="Singh K.B."/>
        </authorList>
    </citation>
    <scope>NUCLEOTIDE SEQUENCE [LARGE SCALE GENOMIC DNA]</scope>
    <source>
        <strain evidence="3">cv. Tanjil</strain>
        <tissue evidence="2">Whole plant</tissue>
    </source>
</reference>
<feature type="domain" description="Putative plant transposon protein" evidence="1">
    <location>
        <begin position="7"/>
        <end position="154"/>
    </location>
</feature>
<organism evidence="2 3">
    <name type="scientific">Lupinus angustifolius</name>
    <name type="common">Narrow-leaved blue lupine</name>
    <dbReference type="NCBI Taxonomy" id="3871"/>
    <lineage>
        <taxon>Eukaryota</taxon>
        <taxon>Viridiplantae</taxon>
        <taxon>Streptophyta</taxon>
        <taxon>Embryophyta</taxon>
        <taxon>Tracheophyta</taxon>
        <taxon>Spermatophyta</taxon>
        <taxon>Magnoliopsida</taxon>
        <taxon>eudicotyledons</taxon>
        <taxon>Gunneridae</taxon>
        <taxon>Pentapetalae</taxon>
        <taxon>rosids</taxon>
        <taxon>fabids</taxon>
        <taxon>Fabales</taxon>
        <taxon>Fabaceae</taxon>
        <taxon>Papilionoideae</taxon>
        <taxon>50 kb inversion clade</taxon>
        <taxon>genistoids sensu lato</taxon>
        <taxon>core genistoids</taxon>
        <taxon>Genisteae</taxon>
        <taxon>Lupinus</taxon>
    </lineage>
</organism>
<dbReference type="AlphaFoldDB" id="A0A394DC17"/>
<evidence type="ECO:0000313" key="3">
    <source>
        <dbReference type="Proteomes" id="UP000188354"/>
    </source>
</evidence>
<keyword evidence="3" id="KW-1185">Reference proteome</keyword>
<sequence length="183" mass="20981">MDDDEGPRQYKSWVRGKVIHFDPPTINTLLGEPFESPDFRSPGNWYDIAKELCIPGRSFSTNNDGQPIRIYRKHMKTMAQIWMIFLLHNVIPNSHVSSLPFNSCKVLYDVLTSTRFDVTEVIAHEMYRTALKPGEKGTMGFPSLITSLCARQGVRVNRTEQTKPPITNKYIIHNCKEDAHEEA</sequence>
<evidence type="ECO:0000259" key="1">
    <source>
        <dbReference type="Pfam" id="PF20167"/>
    </source>
</evidence>
<proteinExistence type="predicted"/>
<dbReference type="Gramene" id="OIW20684">
    <property type="protein sequence ID" value="OIW20684"/>
    <property type="gene ID" value="TanjilG_19749"/>
</dbReference>
<evidence type="ECO:0000313" key="2">
    <source>
        <dbReference type="EMBL" id="OIW20684.1"/>
    </source>
</evidence>
<accession>A0A394DC17</accession>
<dbReference type="Proteomes" id="UP000188354">
    <property type="component" value="Unassembled WGS sequence"/>
</dbReference>
<comment type="caution">
    <text evidence="2">The sequence shown here is derived from an EMBL/GenBank/DDBJ whole genome shotgun (WGS) entry which is preliminary data.</text>
</comment>
<gene>
    <name evidence="2" type="ORF">TanjilG_19749</name>
</gene>
<dbReference type="Pfam" id="PF20167">
    <property type="entry name" value="Transposase_32"/>
    <property type="match status" value="1"/>
</dbReference>
<dbReference type="EMBL" id="MLAU01012878">
    <property type="protein sequence ID" value="OIW20684.1"/>
    <property type="molecule type" value="Genomic_DNA"/>
</dbReference>
<dbReference type="InterPro" id="IPR046796">
    <property type="entry name" value="Transposase_32_dom"/>
</dbReference>
<protein>
    <recommendedName>
        <fullName evidence="1">Putative plant transposon protein domain-containing protein</fullName>
    </recommendedName>
</protein>